<evidence type="ECO:0000256" key="1">
    <source>
        <dbReference type="SAM" id="MobiDB-lite"/>
    </source>
</evidence>
<evidence type="ECO:0000313" key="2">
    <source>
        <dbReference type="EMBL" id="CDW28821.1"/>
    </source>
</evidence>
<reference evidence="2" key="1">
    <citation type="submission" date="2014-05" db="EMBL/GenBank/DDBJ databases">
        <authorList>
            <person name="Chronopoulou M."/>
        </authorList>
    </citation>
    <scope>NUCLEOTIDE SEQUENCE</scope>
    <source>
        <tissue evidence="2">Whole organism</tissue>
    </source>
</reference>
<feature type="region of interest" description="Disordered" evidence="1">
    <location>
        <begin position="180"/>
        <end position="228"/>
    </location>
</feature>
<proteinExistence type="predicted"/>
<feature type="compositionally biased region" description="Basic and acidic residues" evidence="1">
    <location>
        <begin position="197"/>
        <end position="210"/>
    </location>
</feature>
<dbReference type="EMBL" id="HACA01011461">
    <property type="protein sequence ID" value="CDW28822.1"/>
    <property type="molecule type" value="Transcribed_RNA"/>
</dbReference>
<protein>
    <submittedName>
        <fullName evidence="2">Uncharacterized protein</fullName>
    </submittedName>
</protein>
<sequence>MPSTKKKVGTRSVLGSPFSPPETCPKLNKILRESLKGVWPPKAPSSKALIRKDPEFLKSLSKTERAAKLKELKSRSSITIHPDRKFVKVGLKSCLRSLQDLRVLFLDKTNPNIESISSTLFPLRKPSFSIFLVDKLSKICEDILGFHSLALAFCHPIKKPSNRFHAVFIYIDSLTQKEAEKEGLNEPQPPPRKKIKIEKETPPSESKEDFGSDFISFSKGNESDEEEIEYKPTNVLRVPIVHNKKPKKKKV</sequence>
<dbReference type="AlphaFoldDB" id="A0A0K2TTU3"/>
<feature type="region of interest" description="Disordered" evidence="1">
    <location>
        <begin position="1"/>
        <end position="21"/>
    </location>
</feature>
<dbReference type="EMBL" id="HACA01011460">
    <property type="protein sequence ID" value="CDW28821.1"/>
    <property type="molecule type" value="Transcribed_RNA"/>
</dbReference>
<organism evidence="2">
    <name type="scientific">Lepeophtheirus salmonis</name>
    <name type="common">Salmon louse</name>
    <name type="synonym">Caligus salmonis</name>
    <dbReference type="NCBI Taxonomy" id="72036"/>
    <lineage>
        <taxon>Eukaryota</taxon>
        <taxon>Metazoa</taxon>
        <taxon>Ecdysozoa</taxon>
        <taxon>Arthropoda</taxon>
        <taxon>Crustacea</taxon>
        <taxon>Multicrustacea</taxon>
        <taxon>Hexanauplia</taxon>
        <taxon>Copepoda</taxon>
        <taxon>Siphonostomatoida</taxon>
        <taxon>Caligidae</taxon>
        <taxon>Lepeophtheirus</taxon>
    </lineage>
</organism>
<name>A0A0K2TTU3_LEPSM</name>
<accession>A0A0K2TTU3</accession>